<evidence type="ECO:0000313" key="3">
    <source>
        <dbReference type="EMBL" id="RRD06231.1"/>
    </source>
</evidence>
<reference evidence="3 4" key="1">
    <citation type="submission" date="2018-11" db="EMBL/GenBank/DDBJ databases">
        <title>Genomes From Bacteria Associated with the Canine Oral Cavity: a Test Case for Automated Genome-Based Taxonomic Assignment.</title>
        <authorList>
            <person name="Coil D.A."/>
            <person name="Jospin G."/>
            <person name="Darling A.E."/>
            <person name="Wallis C."/>
            <person name="Davis I.J."/>
            <person name="Harris S."/>
            <person name="Eisen J.A."/>
            <person name="Holcombe L.J."/>
            <person name="O'Flynn C."/>
        </authorList>
    </citation>
    <scope>NUCLEOTIDE SEQUENCE [LARGE SCALE GENOMIC DNA]</scope>
    <source>
        <strain evidence="3 4">OH887_COT-365</strain>
    </source>
</reference>
<proteinExistence type="predicted"/>
<protein>
    <recommendedName>
        <fullName evidence="2">SAF domain-containing protein</fullName>
    </recommendedName>
</protein>
<dbReference type="InterPro" id="IPR013974">
    <property type="entry name" value="SAF"/>
</dbReference>
<name>A0A3P1T9X1_9ACTN</name>
<feature type="domain" description="SAF" evidence="2">
    <location>
        <begin position="120"/>
        <end position="182"/>
    </location>
</feature>
<dbReference type="SMART" id="SM00858">
    <property type="entry name" value="SAF"/>
    <property type="match status" value="1"/>
</dbReference>
<sequence length="273" mass="29013">MDPVPACRRGRPALPASWCHPSRLQPRAEDILWTDPDRLHRPSDPSAVWPTFSATSVPRPGLRLPYCHLRQETEMSNPVVKPPSHAGRQRRPRLIALGLLFVVLGGLGAAALYNATHESRPAVVMTTDVVRGDVIDATDLKVAEAPVGLGEFFPASDLDSLIGRTARYDLPAGAFPAPRLLGALPVPEDSAVVGLVLGPGRVPSKELVPGQGVQLVDLNDGTVVADAVVVTAPQLLEDHSTKVLDIAVSRDRAARVASLSAQEQVALYTVEGG</sequence>
<feature type="transmembrane region" description="Helical" evidence="1">
    <location>
        <begin position="94"/>
        <end position="113"/>
    </location>
</feature>
<evidence type="ECO:0000259" key="2">
    <source>
        <dbReference type="SMART" id="SM00858"/>
    </source>
</evidence>
<dbReference type="Proteomes" id="UP000280819">
    <property type="component" value="Unassembled WGS sequence"/>
</dbReference>
<keyword evidence="1" id="KW-0472">Membrane</keyword>
<dbReference type="Pfam" id="PF08666">
    <property type="entry name" value="SAF"/>
    <property type="match status" value="1"/>
</dbReference>
<dbReference type="OrthoDB" id="3789761at2"/>
<comment type="caution">
    <text evidence="3">The sequence shown here is derived from an EMBL/GenBank/DDBJ whole genome shotgun (WGS) entry which is preliminary data.</text>
</comment>
<organism evidence="3 4">
    <name type="scientific">Arachnia propionica</name>
    <dbReference type="NCBI Taxonomy" id="1750"/>
    <lineage>
        <taxon>Bacteria</taxon>
        <taxon>Bacillati</taxon>
        <taxon>Actinomycetota</taxon>
        <taxon>Actinomycetes</taxon>
        <taxon>Propionibacteriales</taxon>
        <taxon>Propionibacteriaceae</taxon>
        <taxon>Arachnia</taxon>
    </lineage>
</organism>
<keyword evidence="1" id="KW-1133">Transmembrane helix</keyword>
<dbReference type="EMBL" id="RQZG01000003">
    <property type="protein sequence ID" value="RRD06231.1"/>
    <property type="molecule type" value="Genomic_DNA"/>
</dbReference>
<keyword evidence="1" id="KW-0812">Transmembrane</keyword>
<evidence type="ECO:0000313" key="4">
    <source>
        <dbReference type="Proteomes" id="UP000280819"/>
    </source>
</evidence>
<dbReference type="CDD" id="cd11614">
    <property type="entry name" value="SAF_CpaB_FlgA_like"/>
    <property type="match status" value="1"/>
</dbReference>
<gene>
    <name evidence="3" type="ORF">EII34_03670</name>
</gene>
<accession>A0A3P1T9X1</accession>
<evidence type="ECO:0000256" key="1">
    <source>
        <dbReference type="SAM" id="Phobius"/>
    </source>
</evidence>
<dbReference type="AlphaFoldDB" id="A0A3P1T9X1"/>